<name>A0A2M9BLU3_9BACT</name>
<evidence type="ECO:0000259" key="2">
    <source>
        <dbReference type="Pfam" id="PF18962"/>
    </source>
</evidence>
<dbReference type="EMBL" id="PGFA01000001">
    <property type="protein sequence ID" value="PJJ58924.1"/>
    <property type="molecule type" value="Genomic_DNA"/>
</dbReference>
<feature type="signal peptide" evidence="1">
    <location>
        <begin position="1"/>
        <end position="21"/>
    </location>
</feature>
<gene>
    <name evidence="3" type="ORF">CLV45_0336</name>
</gene>
<dbReference type="RefSeq" id="WP_100334671.1">
    <property type="nucleotide sequence ID" value="NZ_PGFA01000001.1"/>
</dbReference>
<dbReference type="InterPro" id="IPR026444">
    <property type="entry name" value="Secre_tail"/>
</dbReference>
<dbReference type="Proteomes" id="UP000228535">
    <property type="component" value="Unassembled WGS sequence"/>
</dbReference>
<evidence type="ECO:0000256" key="1">
    <source>
        <dbReference type="SAM" id="SignalP"/>
    </source>
</evidence>
<reference evidence="3 4" key="1">
    <citation type="submission" date="2017-11" db="EMBL/GenBank/DDBJ databases">
        <title>Genomic Encyclopedia of Archaeal and Bacterial Type Strains, Phase II (KMG-II): From Individual Species to Whole Genera.</title>
        <authorList>
            <person name="Goeker M."/>
        </authorList>
    </citation>
    <scope>NUCLEOTIDE SEQUENCE [LARGE SCALE GENOMIC DNA]</scope>
    <source>
        <strain evidence="3 4">DSM 11115</strain>
    </source>
</reference>
<dbReference type="OrthoDB" id="867215at2"/>
<organism evidence="3 4">
    <name type="scientific">Hymenobacter chitinivorans DSM 11115</name>
    <dbReference type="NCBI Taxonomy" id="1121954"/>
    <lineage>
        <taxon>Bacteria</taxon>
        <taxon>Pseudomonadati</taxon>
        <taxon>Bacteroidota</taxon>
        <taxon>Cytophagia</taxon>
        <taxon>Cytophagales</taxon>
        <taxon>Hymenobacteraceae</taxon>
        <taxon>Hymenobacter</taxon>
    </lineage>
</organism>
<proteinExistence type="predicted"/>
<feature type="domain" description="Secretion system C-terminal sorting" evidence="2">
    <location>
        <begin position="432"/>
        <end position="500"/>
    </location>
</feature>
<protein>
    <submittedName>
        <fullName evidence="3">Putative secreted protein (Por secretion system target)</fullName>
    </submittedName>
</protein>
<feature type="chain" id="PRO_5015006453" evidence="1">
    <location>
        <begin position="22"/>
        <end position="509"/>
    </location>
</feature>
<accession>A0A2M9BLU3</accession>
<comment type="caution">
    <text evidence="3">The sequence shown here is derived from an EMBL/GenBank/DDBJ whole genome shotgun (WGS) entry which is preliminary data.</text>
</comment>
<keyword evidence="4" id="KW-1185">Reference proteome</keyword>
<dbReference type="AlphaFoldDB" id="A0A2M9BLU3"/>
<sequence>MKKLYSLLLIGIGLGQQAAQAQQWRPFRPNQDVHAFRGASADTVFTMRLDSAGVQGADSVYYFNRTLRRANPFDVYPWQKSRNNKLGQQLRYNPAARTYALYWDGGPTMGNTMDRMLVLKPFAKVGDTWSSYFTDYGVSTTLVSRGTQVLDGVTDSVATFRCSSGTTVVLSKNNGVVSASQDLLFGVPNAKVLTLARRPAPAGRSYYNPLSLLDLQPGNELGYYREPLIYSTFACYTGQSLRRVLTRQLTADSLIYTFQQQSSVTYSSAPNCGGTGFPTVSPVQVVRLAASLRTGRWAGGSRPNGALIPAGADLLAYEYRVMPGASNTVLLGYPVVTTPTGSGTCSAPALLRQQELYRNRSGNGTYAEFPAIDLAGWKQELSPGVGILRQSEQQLTYSRRTANGADQICGSRTSFGTLLPTKAAQAAALMALFPNPAAELVTLRLAQAPAAATTVRLLDKLGRCVLVRDLQAGQLELNLPLHEVAAGLYIVEVQRGTEGVQHLKLQHSR</sequence>
<evidence type="ECO:0000313" key="3">
    <source>
        <dbReference type="EMBL" id="PJJ58924.1"/>
    </source>
</evidence>
<dbReference type="Pfam" id="PF18962">
    <property type="entry name" value="Por_Secre_tail"/>
    <property type="match status" value="1"/>
</dbReference>
<evidence type="ECO:0000313" key="4">
    <source>
        <dbReference type="Proteomes" id="UP000228535"/>
    </source>
</evidence>
<keyword evidence="1" id="KW-0732">Signal</keyword>